<name>A0A833XN71_JUGRE</name>
<protein>
    <submittedName>
        <fullName evidence="1">Uncharacterized protein</fullName>
    </submittedName>
</protein>
<dbReference type="AlphaFoldDB" id="A0A833XN71"/>
<dbReference type="EMBL" id="LIHL02000004">
    <property type="protein sequence ID" value="KAF5471851.1"/>
    <property type="molecule type" value="Genomic_DNA"/>
</dbReference>
<comment type="caution">
    <text evidence="1">The sequence shown here is derived from an EMBL/GenBank/DDBJ whole genome shotgun (WGS) entry which is preliminary data.</text>
</comment>
<reference evidence="1" key="2">
    <citation type="submission" date="2020-03" db="EMBL/GenBank/DDBJ databases">
        <title>Walnut 2.0.</title>
        <authorList>
            <person name="Marrano A."/>
            <person name="Britton M."/>
            <person name="Zimin A.V."/>
            <person name="Zaini P.A."/>
            <person name="Workman R."/>
            <person name="Puiu D."/>
            <person name="Bianco L."/>
            <person name="Allen B.J."/>
            <person name="Troggio M."/>
            <person name="Leslie C.A."/>
            <person name="Timp W."/>
            <person name="Dendekar A."/>
            <person name="Salzberg S.L."/>
            <person name="Neale D.B."/>
        </authorList>
    </citation>
    <scope>NUCLEOTIDE SEQUENCE</scope>
    <source>
        <tissue evidence="1">Leaves</tissue>
    </source>
</reference>
<reference evidence="1" key="1">
    <citation type="submission" date="2015-10" db="EMBL/GenBank/DDBJ databases">
        <authorList>
            <person name="Martinez-Garcia P.J."/>
            <person name="Crepeau M.W."/>
            <person name="Puiu D."/>
            <person name="Gonzalez-Ibeas D."/>
            <person name="Whalen J."/>
            <person name="Stevens K."/>
            <person name="Paul R."/>
            <person name="Butterfield T."/>
            <person name="Britton M."/>
            <person name="Reagan R."/>
            <person name="Chakraborty S."/>
            <person name="Walawage S.L."/>
            <person name="Vasquez-Gross H.A."/>
            <person name="Cardeno C."/>
            <person name="Famula R."/>
            <person name="Pratt K."/>
            <person name="Kuruganti S."/>
            <person name="Aradhya M.K."/>
            <person name="Leslie C.A."/>
            <person name="Dandekar A.M."/>
            <person name="Salzberg S.L."/>
            <person name="Wegrzyn J.L."/>
            <person name="Langley C.H."/>
            <person name="Neale D.B."/>
        </authorList>
    </citation>
    <scope>NUCLEOTIDE SEQUENCE</scope>
    <source>
        <tissue evidence="1">Leaves</tissue>
    </source>
</reference>
<accession>A0A833XN71</accession>
<sequence length="105" mass="11643">MSDLNASIWHRRNRAVFEDRFDGPGLVIKKAAMMLEGFQEAEGILSGQKQIAGTSRANTKWLEALEQVTEINFDASVDKVGKKMGMGEVARNHEGELMFSICAAR</sequence>
<organism evidence="1 2">
    <name type="scientific">Juglans regia</name>
    <name type="common">English walnut</name>
    <dbReference type="NCBI Taxonomy" id="51240"/>
    <lineage>
        <taxon>Eukaryota</taxon>
        <taxon>Viridiplantae</taxon>
        <taxon>Streptophyta</taxon>
        <taxon>Embryophyta</taxon>
        <taxon>Tracheophyta</taxon>
        <taxon>Spermatophyta</taxon>
        <taxon>Magnoliopsida</taxon>
        <taxon>eudicotyledons</taxon>
        <taxon>Gunneridae</taxon>
        <taxon>Pentapetalae</taxon>
        <taxon>rosids</taxon>
        <taxon>fabids</taxon>
        <taxon>Fagales</taxon>
        <taxon>Juglandaceae</taxon>
        <taxon>Juglans</taxon>
    </lineage>
</organism>
<evidence type="ECO:0000313" key="2">
    <source>
        <dbReference type="Proteomes" id="UP000619265"/>
    </source>
</evidence>
<evidence type="ECO:0000313" key="1">
    <source>
        <dbReference type="EMBL" id="KAF5471851.1"/>
    </source>
</evidence>
<gene>
    <name evidence="1" type="ORF">F2P56_008617</name>
</gene>
<proteinExistence type="predicted"/>
<dbReference type="Gramene" id="Jr04_04790_p1">
    <property type="protein sequence ID" value="cds.Jr04_04790_p1"/>
    <property type="gene ID" value="Jr04_04790"/>
</dbReference>
<dbReference type="Proteomes" id="UP000619265">
    <property type="component" value="Unassembled WGS sequence"/>
</dbReference>